<organism evidence="2 3">
    <name type="scientific">Catenovulum sediminis</name>
    <dbReference type="NCBI Taxonomy" id="1740262"/>
    <lineage>
        <taxon>Bacteria</taxon>
        <taxon>Pseudomonadati</taxon>
        <taxon>Pseudomonadota</taxon>
        <taxon>Gammaproteobacteria</taxon>
        <taxon>Alteromonadales</taxon>
        <taxon>Alteromonadaceae</taxon>
        <taxon>Catenovulum</taxon>
    </lineage>
</organism>
<accession>A0ABV1RC33</accession>
<sequence>MKLKHILATLIIGATFNSHAALITVAQDDANNYGNQWLGNGGYGFDEWHFISDASTGNAGGFLANKSANHDVNHIASNPTNNAWGSYANGGGFNQFEAYRGFSNNALDAVGDSFSVAFEHGAITQGGAVGFVLRNQNIHNTIGDYNALSRFEFGFIGGGQHYSIFDGQGVIDTGIDFTENGLRLNLQLLSENIYQLDIFNALDNSLIQSRNGLLGGSGAINSVALYNRDAELANAYFNDLLIAEMAVTDIPEPPPWLLISAALCWLGMRRSNINGIKNYKN</sequence>
<keyword evidence="1" id="KW-0732">Signal</keyword>
<evidence type="ECO:0000313" key="2">
    <source>
        <dbReference type="EMBL" id="MER2490480.1"/>
    </source>
</evidence>
<feature type="chain" id="PRO_5047064895" description="PEP-CTERM protein-sorting domain-containing protein" evidence="1">
    <location>
        <begin position="21"/>
        <end position="281"/>
    </location>
</feature>
<evidence type="ECO:0000256" key="1">
    <source>
        <dbReference type="SAM" id="SignalP"/>
    </source>
</evidence>
<dbReference type="RefSeq" id="WP_143870198.1">
    <property type="nucleotide sequence ID" value="NZ_CP041660.1"/>
</dbReference>
<evidence type="ECO:0008006" key="4">
    <source>
        <dbReference type="Google" id="ProtNLM"/>
    </source>
</evidence>
<protein>
    <recommendedName>
        <fullName evidence="4">PEP-CTERM protein-sorting domain-containing protein</fullName>
    </recommendedName>
</protein>
<keyword evidence="3" id="KW-1185">Reference proteome</keyword>
<reference evidence="2 3" key="1">
    <citation type="submission" date="2024-06" db="EMBL/GenBank/DDBJ databases">
        <authorList>
            <person name="Chen R.Y."/>
        </authorList>
    </citation>
    <scope>NUCLEOTIDE SEQUENCE [LARGE SCALE GENOMIC DNA]</scope>
    <source>
        <strain evidence="2 3">D2</strain>
    </source>
</reference>
<comment type="caution">
    <text evidence="2">The sequence shown here is derived from an EMBL/GenBank/DDBJ whole genome shotgun (WGS) entry which is preliminary data.</text>
</comment>
<proteinExistence type="predicted"/>
<feature type="signal peptide" evidence="1">
    <location>
        <begin position="1"/>
        <end position="20"/>
    </location>
</feature>
<gene>
    <name evidence="2" type="ORF">ABS311_01095</name>
</gene>
<evidence type="ECO:0000313" key="3">
    <source>
        <dbReference type="Proteomes" id="UP001467690"/>
    </source>
</evidence>
<dbReference type="Proteomes" id="UP001467690">
    <property type="component" value="Unassembled WGS sequence"/>
</dbReference>
<dbReference type="EMBL" id="JBELOE010000054">
    <property type="protein sequence ID" value="MER2490480.1"/>
    <property type="molecule type" value="Genomic_DNA"/>
</dbReference>
<name>A0ABV1RC33_9ALTE</name>